<sequence>MASIVPRPLNRLRKTDTYKPLHERFGDVSISAPTEGSWNQLESPRQSSHRGYGHSLARGNSTRTSWENYDTASAPDNTPPSRQNSFSMSTLNPRRLSMRLAPRSRHSTEDPSEKEHLHHSDRRTEFAYKPIHQDYSTEVAEKAASRAHDSPRFRYIPADTRAAAVSTGSRRYSTSSQHSMQSNHAGIEERDSRPRQHYRDSHYEDKYDHYVEPHERSHRSSRTGCRTSGEYSEWAMAAQMNATSSLEKKRLRAARRMTMTMVPDADDIYG</sequence>
<feature type="region of interest" description="Disordered" evidence="1">
    <location>
        <begin position="164"/>
        <end position="197"/>
    </location>
</feature>
<feature type="compositionally biased region" description="Basic and acidic residues" evidence="1">
    <location>
        <begin position="106"/>
        <end position="126"/>
    </location>
</feature>
<dbReference type="GeneID" id="34447023"/>
<dbReference type="RefSeq" id="XP_022390782.1">
    <property type="nucleotide sequence ID" value="XM_022530763.1"/>
</dbReference>
<evidence type="ECO:0000313" key="3">
    <source>
        <dbReference type="Proteomes" id="UP000179179"/>
    </source>
</evidence>
<name>A0A1F8A6U5_9EURO</name>
<feature type="compositionally biased region" description="Polar residues" evidence="1">
    <location>
        <begin position="166"/>
        <end position="184"/>
    </location>
</feature>
<dbReference type="AlphaFoldDB" id="A0A1F8A6U5"/>
<keyword evidence="3" id="KW-1185">Reference proteome</keyword>
<feature type="compositionally biased region" description="Polar residues" evidence="1">
    <location>
        <begin position="31"/>
        <end position="46"/>
    </location>
</feature>
<organism evidence="2 3">
    <name type="scientific">Aspergillus bombycis</name>
    <dbReference type="NCBI Taxonomy" id="109264"/>
    <lineage>
        <taxon>Eukaryota</taxon>
        <taxon>Fungi</taxon>
        <taxon>Dikarya</taxon>
        <taxon>Ascomycota</taxon>
        <taxon>Pezizomycotina</taxon>
        <taxon>Eurotiomycetes</taxon>
        <taxon>Eurotiomycetidae</taxon>
        <taxon>Eurotiales</taxon>
        <taxon>Aspergillaceae</taxon>
        <taxon>Aspergillus</taxon>
    </lineage>
</organism>
<proteinExistence type="predicted"/>
<comment type="caution">
    <text evidence="2">The sequence shown here is derived from an EMBL/GenBank/DDBJ whole genome shotgun (WGS) entry which is preliminary data.</text>
</comment>
<gene>
    <name evidence="2" type="ORF">ABOM_003633</name>
</gene>
<evidence type="ECO:0000256" key="1">
    <source>
        <dbReference type="SAM" id="MobiDB-lite"/>
    </source>
</evidence>
<feature type="compositionally biased region" description="Polar residues" evidence="1">
    <location>
        <begin position="58"/>
        <end position="92"/>
    </location>
</feature>
<dbReference type="OrthoDB" id="4148828at2759"/>
<feature type="compositionally biased region" description="Basic and acidic residues" evidence="1">
    <location>
        <begin position="186"/>
        <end position="197"/>
    </location>
</feature>
<dbReference type="Proteomes" id="UP000179179">
    <property type="component" value="Unassembled WGS sequence"/>
</dbReference>
<dbReference type="EMBL" id="LYCR01000026">
    <property type="protein sequence ID" value="OGM47065.1"/>
    <property type="molecule type" value="Genomic_DNA"/>
</dbReference>
<evidence type="ECO:0000313" key="2">
    <source>
        <dbReference type="EMBL" id="OGM47065.1"/>
    </source>
</evidence>
<protein>
    <submittedName>
        <fullName evidence="2">Uncharacterized protein</fullName>
    </submittedName>
</protein>
<accession>A0A1F8A6U5</accession>
<reference evidence="2 3" key="1">
    <citation type="journal article" date="2016" name="Genome Biol. Evol.">
        <title>Draft genome sequence of an aflatoxigenic Aspergillus species, A. bombycis.</title>
        <authorList>
            <person name="Moore G.G."/>
            <person name="Mack B.M."/>
            <person name="Beltz S.B."/>
            <person name="Gilbert M.K."/>
        </authorList>
    </citation>
    <scope>NUCLEOTIDE SEQUENCE [LARGE SCALE GENOMIC DNA]</scope>
    <source>
        <strain evidence="3">NRRL 26010</strain>
    </source>
</reference>
<feature type="region of interest" description="Disordered" evidence="1">
    <location>
        <begin position="29"/>
        <end position="129"/>
    </location>
</feature>